<feature type="compositionally biased region" description="Low complexity" evidence="1">
    <location>
        <begin position="619"/>
        <end position="628"/>
    </location>
</feature>
<feature type="domain" description="VWFA" evidence="2">
    <location>
        <begin position="291"/>
        <end position="461"/>
    </location>
</feature>
<evidence type="ECO:0000259" key="3">
    <source>
        <dbReference type="PROSITE" id="PS51468"/>
    </source>
</evidence>
<feature type="domain" description="VIT" evidence="3">
    <location>
        <begin position="16"/>
        <end position="144"/>
    </location>
</feature>
<dbReference type="Proteomes" id="UP001240984">
    <property type="component" value="Unassembled WGS sequence"/>
</dbReference>
<dbReference type="PANTHER" id="PTHR45737:SF6">
    <property type="entry name" value="VON WILLEBRAND FACTOR A DOMAIN-CONTAINING PROTEIN 5A"/>
    <property type="match status" value="1"/>
</dbReference>
<keyword evidence="5" id="KW-1185">Reference proteome</keyword>
<dbReference type="PROSITE" id="PS51468">
    <property type="entry name" value="VIT"/>
    <property type="match status" value="1"/>
</dbReference>
<name>A0ABT9MND4_9ACTN</name>
<dbReference type="Pfam" id="PF00092">
    <property type="entry name" value="VWA"/>
    <property type="match status" value="1"/>
</dbReference>
<protein>
    <submittedName>
        <fullName evidence="4">Ca-activated chloride channel family protein</fullName>
    </submittedName>
</protein>
<comment type="caution">
    <text evidence="4">The sequence shown here is derived from an EMBL/GenBank/DDBJ whole genome shotgun (WGS) entry which is preliminary data.</text>
</comment>
<feature type="region of interest" description="Disordered" evidence="1">
    <location>
        <begin position="660"/>
        <end position="752"/>
    </location>
</feature>
<dbReference type="SMART" id="SM00327">
    <property type="entry name" value="VWA"/>
    <property type="match status" value="1"/>
</dbReference>
<dbReference type="InterPro" id="IPR013694">
    <property type="entry name" value="VIT"/>
</dbReference>
<sequence>MTALPVVPIAPAAPRPDAGLGTLSTPRGNLPLDRLDVRARISGLVARTVVTTEFVNAFDEPLEATYVFPLPDRAAVTGMTMTADDRTIEADLRERGAAREAYDAAIAAGQRASIAEEERPDVFTMRVGNILPGERVTVTLSLTGPLAWEDDAATFRFPLVVAPRYVPGTPLPGEQAGDGRVRDTDAVPDASRITPPVLLPGFPHPLRLSIGVDLDTAGLPLSEVRSSLHAVTQDGGRIEILPGERADRDFILRLPYSGSGSGAVFVPDADGGTYQMVVLPPAAAGAPRPKDVVLLLDRSGSMHGWKMVTARRATARIVDTLTAADRFAVLTFDNHIDRPASLGDGLSEATDRNRFRAVEWVAGAQARGGTEILAPLQAGLRLLSTSEGRDRVLVLITDGQVGNEDQILAHAGPLASGVRVHTVGIDRAVNAGFLGRLAAAGAGRCELVESEDRLDEAMDRIHRRIAAPLVTGVTVSGFPARRPESIFPGVPLVLFERASGDVPSSLTVRGRTRDDAEFTVEVPVRRSDETAVTAQWARARLRELEDRYTIGEVHLEPEIVATSLRHRVLCRFTAWLAVDTRVVTEGGTTRRVTQPVESPSGWETPDALGAGRPGGVHPGGMRPAGLRRAAGGGFRATAADGGFRTGGGGFRAGGAASFSDAPAFGAPPPAPPASAPSPTESAPPAYAPPPASSGGGPVSPSPRPAAPESAPAPKATPSPTPRPAPRPAPRPVPSASPSPAMAPMVSAARDVRPEPRAELAAFARTEVTRLRESAELSIMERRDLLDDLATRLHAVLTGVPESEVRPLAELKRLLLSGLGDLATLWSESLRLLDAFVADTGDTAGEGPQPKRRKPFWK</sequence>
<dbReference type="Pfam" id="PF08487">
    <property type="entry name" value="VIT"/>
    <property type="match status" value="1"/>
</dbReference>
<feature type="region of interest" description="Disordered" evidence="1">
    <location>
        <begin position="588"/>
        <end position="628"/>
    </location>
</feature>
<dbReference type="PANTHER" id="PTHR45737">
    <property type="entry name" value="VON WILLEBRAND FACTOR A DOMAIN-CONTAINING PROTEIN 5A"/>
    <property type="match status" value="1"/>
</dbReference>
<dbReference type="SUPFAM" id="SSF53300">
    <property type="entry name" value="vWA-like"/>
    <property type="match status" value="1"/>
</dbReference>
<proteinExistence type="predicted"/>
<evidence type="ECO:0000313" key="4">
    <source>
        <dbReference type="EMBL" id="MDP9792798.1"/>
    </source>
</evidence>
<organism evidence="4 5">
    <name type="scientific">Catenuloplanes nepalensis</name>
    <dbReference type="NCBI Taxonomy" id="587533"/>
    <lineage>
        <taxon>Bacteria</taxon>
        <taxon>Bacillati</taxon>
        <taxon>Actinomycetota</taxon>
        <taxon>Actinomycetes</taxon>
        <taxon>Micromonosporales</taxon>
        <taxon>Micromonosporaceae</taxon>
        <taxon>Catenuloplanes</taxon>
    </lineage>
</organism>
<accession>A0ABT9MND4</accession>
<feature type="compositionally biased region" description="Pro residues" evidence="1">
    <location>
        <begin position="665"/>
        <end position="675"/>
    </location>
</feature>
<dbReference type="RefSeq" id="WP_306827681.1">
    <property type="nucleotide sequence ID" value="NZ_JAUSRA010000001.1"/>
</dbReference>
<evidence type="ECO:0000256" key="1">
    <source>
        <dbReference type="SAM" id="MobiDB-lite"/>
    </source>
</evidence>
<dbReference type="InterPro" id="IPR036465">
    <property type="entry name" value="vWFA_dom_sf"/>
</dbReference>
<dbReference type="SMART" id="SM00609">
    <property type="entry name" value="VIT"/>
    <property type="match status" value="1"/>
</dbReference>
<dbReference type="InterPro" id="IPR002035">
    <property type="entry name" value="VWF_A"/>
</dbReference>
<dbReference type="Gene3D" id="3.40.50.410">
    <property type="entry name" value="von Willebrand factor, type A domain"/>
    <property type="match status" value="1"/>
</dbReference>
<evidence type="ECO:0000313" key="5">
    <source>
        <dbReference type="Proteomes" id="UP001240984"/>
    </source>
</evidence>
<feature type="compositionally biased region" description="Pro residues" evidence="1">
    <location>
        <begin position="714"/>
        <end position="736"/>
    </location>
</feature>
<dbReference type="PROSITE" id="PS50234">
    <property type="entry name" value="VWFA"/>
    <property type="match status" value="1"/>
</dbReference>
<reference evidence="4 5" key="1">
    <citation type="submission" date="2023-07" db="EMBL/GenBank/DDBJ databases">
        <title>Sequencing the genomes of 1000 actinobacteria strains.</title>
        <authorList>
            <person name="Klenk H.-P."/>
        </authorList>
    </citation>
    <scope>NUCLEOTIDE SEQUENCE [LARGE SCALE GENOMIC DNA]</scope>
    <source>
        <strain evidence="4 5">DSM 44710</strain>
    </source>
</reference>
<gene>
    <name evidence="4" type="ORF">J2S43_001310</name>
</gene>
<dbReference type="EMBL" id="JAUSRA010000001">
    <property type="protein sequence ID" value="MDP9792798.1"/>
    <property type="molecule type" value="Genomic_DNA"/>
</dbReference>
<feature type="compositionally biased region" description="Low complexity" evidence="1">
    <location>
        <begin position="737"/>
        <end position="748"/>
    </location>
</feature>
<evidence type="ECO:0000259" key="2">
    <source>
        <dbReference type="PROSITE" id="PS50234"/>
    </source>
</evidence>